<name>A0A0N5CBB6_STREA</name>
<sequence length="540" mass="63374">MTDVKLDIQTLLDDSISLSEIVGSMKSNENINKFVKNHGVHKTFSKYFSQLSFKLSNENDVLNSDILCCGFGEKIFSIDKIMEILSNVPKICLENVYYIGFDIKDDTRMMSENDRFYLAQKFTYFAEFLYEKCPNASRLWLTNKYNFVGNDDFLVYIIEQLKTDKVVEIKPIILEDLLNYSAKYDFVKRNFFSGTPNLKIFAVEIYTSDLPSHFTDIITPLQKLVNCLCKIKNVTLEMYVEGNHKSLYIASKILHYASAVNLKTNVKQSSSWIEYFQDVNYKITNDFSNIIYNLTTVTLFINVLEDFKIIRKFMRLLENLKSITLHIDIDILNKVYKQYKNIGVCSLEIRKHFDYESTIRKLTEFRIHLLSLSNEMSLSDGNELFILNNVFLEEMFSIIPTTIKTLYLININGYKLKIFQQFPIKFPFLSTISFLLCINIPENAIYGIKSLRNVVIHGELKINIPEFVETVIFCYFDEDFCDGIERKSQNKPNTYFFKLINAIFNNSIRNIKNDEIYYIAFLRDILKWKDILYLADDCFY</sequence>
<protein>
    <submittedName>
        <fullName evidence="2">BTB domain-containing protein</fullName>
    </submittedName>
</protein>
<dbReference type="WBParaSite" id="SPAL_0001517900.1">
    <property type="protein sequence ID" value="SPAL_0001517900.1"/>
    <property type="gene ID" value="SPAL_0001517900"/>
</dbReference>
<dbReference type="AlphaFoldDB" id="A0A0N5CBB6"/>
<organism evidence="1 2">
    <name type="scientific">Strongyloides papillosus</name>
    <name type="common">Intestinal threadworm</name>
    <dbReference type="NCBI Taxonomy" id="174720"/>
    <lineage>
        <taxon>Eukaryota</taxon>
        <taxon>Metazoa</taxon>
        <taxon>Ecdysozoa</taxon>
        <taxon>Nematoda</taxon>
        <taxon>Chromadorea</taxon>
        <taxon>Rhabditida</taxon>
        <taxon>Tylenchina</taxon>
        <taxon>Panagrolaimomorpha</taxon>
        <taxon>Strongyloidoidea</taxon>
        <taxon>Strongyloididae</taxon>
        <taxon>Strongyloides</taxon>
    </lineage>
</organism>
<keyword evidence="1" id="KW-1185">Reference proteome</keyword>
<accession>A0A0N5CBB6</accession>
<dbReference type="Proteomes" id="UP000046392">
    <property type="component" value="Unplaced"/>
</dbReference>
<evidence type="ECO:0000313" key="2">
    <source>
        <dbReference type="WBParaSite" id="SPAL_0001517900.1"/>
    </source>
</evidence>
<reference evidence="2" key="1">
    <citation type="submission" date="2017-02" db="UniProtKB">
        <authorList>
            <consortium name="WormBaseParasite"/>
        </authorList>
    </citation>
    <scope>IDENTIFICATION</scope>
</reference>
<evidence type="ECO:0000313" key="1">
    <source>
        <dbReference type="Proteomes" id="UP000046392"/>
    </source>
</evidence>
<proteinExistence type="predicted"/>